<dbReference type="EMBL" id="JANVFT010000082">
    <property type="protein sequence ID" value="KAJ4472759.1"/>
    <property type="molecule type" value="Genomic_DNA"/>
</dbReference>
<keyword evidence="3" id="KW-1185">Reference proteome</keyword>
<feature type="compositionally biased region" description="Basic and acidic residues" evidence="1">
    <location>
        <begin position="183"/>
        <end position="192"/>
    </location>
</feature>
<feature type="region of interest" description="Disordered" evidence="1">
    <location>
        <begin position="174"/>
        <end position="254"/>
    </location>
</feature>
<comment type="caution">
    <text evidence="2">The sequence shown here is derived from an EMBL/GenBank/DDBJ whole genome shotgun (WGS) entry which is preliminary data.</text>
</comment>
<feature type="compositionally biased region" description="Polar residues" evidence="1">
    <location>
        <begin position="101"/>
        <end position="122"/>
    </location>
</feature>
<evidence type="ECO:0000313" key="2">
    <source>
        <dbReference type="EMBL" id="KAJ4472759.1"/>
    </source>
</evidence>
<feature type="region of interest" description="Disordered" evidence="1">
    <location>
        <begin position="1"/>
        <end position="122"/>
    </location>
</feature>
<feature type="compositionally biased region" description="Polar residues" evidence="1">
    <location>
        <begin position="1"/>
        <end position="11"/>
    </location>
</feature>
<feature type="compositionally biased region" description="Basic residues" evidence="1">
    <location>
        <begin position="32"/>
        <end position="42"/>
    </location>
</feature>
<reference evidence="2" key="1">
    <citation type="submission" date="2022-08" db="EMBL/GenBank/DDBJ databases">
        <title>A Global Phylogenomic Analysis of the Shiitake Genus Lentinula.</title>
        <authorList>
            <consortium name="DOE Joint Genome Institute"/>
            <person name="Sierra-Patev S."/>
            <person name="Min B."/>
            <person name="Naranjo-Ortiz M."/>
            <person name="Looney B."/>
            <person name="Konkel Z."/>
            <person name="Slot J.C."/>
            <person name="Sakamoto Y."/>
            <person name="Steenwyk J.L."/>
            <person name="Rokas A."/>
            <person name="Carro J."/>
            <person name="Camarero S."/>
            <person name="Ferreira P."/>
            <person name="Molpeceres G."/>
            <person name="Ruiz-Duenas F.J."/>
            <person name="Serrano A."/>
            <person name="Henrissat B."/>
            <person name="Drula E."/>
            <person name="Hughes K.W."/>
            <person name="Mata J.L."/>
            <person name="Ishikawa N.K."/>
            <person name="Vargas-Isla R."/>
            <person name="Ushijima S."/>
            <person name="Smith C.A."/>
            <person name="Ahrendt S."/>
            <person name="Andreopoulos W."/>
            <person name="He G."/>
            <person name="Labutti K."/>
            <person name="Lipzen A."/>
            <person name="Ng V."/>
            <person name="Riley R."/>
            <person name="Sandor L."/>
            <person name="Barry K."/>
            <person name="Martinez A.T."/>
            <person name="Xiao Y."/>
            <person name="Gibbons J.G."/>
            <person name="Terashima K."/>
            <person name="Grigoriev I.V."/>
            <person name="Hibbett D.S."/>
        </authorList>
    </citation>
    <scope>NUCLEOTIDE SEQUENCE</scope>
    <source>
        <strain evidence="2">RHP3577 ss4</strain>
    </source>
</reference>
<gene>
    <name evidence="2" type="ORF">C8R41DRAFT_968399</name>
</gene>
<organism evidence="2 3">
    <name type="scientific">Lentinula lateritia</name>
    <dbReference type="NCBI Taxonomy" id="40482"/>
    <lineage>
        <taxon>Eukaryota</taxon>
        <taxon>Fungi</taxon>
        <taxon>Dikarya</taxon>
        <taxon>Basidiomycota</taxon>
        <taxon>Agaricomycotina</taxon>
        <taxon>Agaricomycetes</taxon>
        <taxon>Agaricomycetidae</taxon>
        <taxon>Agaricales</taxon>
        <taxon>Marasmiineae</taxon>
        <taxon>Omphalotaceae</taxon>
        <taxon>Lentinula</taxon>
    </lineage>
</organism>
<evidence type="ECO:0000313" key="3">
    <source>
        <dbReference type="Proteomes" id="UP001150217"/>
    </source>
</evidence>
<feature type="compositionally biased region" description="Basic residues" evidence="1">
    <location>
        <begin position="244"/>
        <end position="254"/>
    </location>
</feature>
<dbReference type="Proteomes" id="UP001150217">
    <property type="component" value="Unassembled WGS sequence"/>
</dbReference>
<protein>
    <submittedName>
        <fullName evidence="2">Uncharacterized protein</fullName>
    </submittedName>
</protein>
<feature type="compositionally biased region" description="Acidic residues" evidence="1">
    <location>
        <begin position="54"/>
        <end position="77"/>
    </location>
</feature>
<proteinExistence type="predicted"/>
<evidence type="ECO:0000256" key="1">
    <source>
        <dbReference type="SAM" id="MobiDB-lite"/>
    </source>
</evidence>
<sequence length="254" mass="28476">MSERSQVSSQKELAVPPPPSRLIGNQSPEKRVHIKTAKKSKKISSPEKLIQQYSDDDSEEIIPESEDENHSEEEEDIYIASSPRKVTESIAKTKTRKIQVKGTSTSTNLGKGTTNTTMMPTQSLPQAHTWDVEKFVELHLIKRKVLSLMHSASGPMQAKLHEISYDLEDAAASHLPQANESVKMARGDEINTARKQHGPKKPLDQSDDEENEVVPRKKQKMREEDQDQNDGNSSVGSAIFVKRVAPKKRIHLPQ</sequence>
<accession>A0ABQ8V3W4</accession>
<name>A0ABQ8V3W4_9AGAR</name>